<name>G7WQZ9_METH6</name>
<dbReference type="GO" id="GO:0009035">
    <property type="term" value="F:type I site-specific deoxyribonuclease activity"/>
    <property type="evidence" value="ECO:0007669"/>
    <property type="project" value="UniProtKB-EC"/>
</dbReference>
<keyword evidence="3" id="KW-1185">Reference proteome</keyword>
<dbReference type="InterPro" id="IPR036835">
    <property type="entry name" value="SeqA_DNA-bd_C_sf"/>
</dbReference>
<evidence type="ECO:0000313" key="3">
    <source>
        <dbReference type="Proteomes" id="UP000005877"/>
    </source>
</evidence>
<sequence>MDFIDKIRELAARIPNKVEHIQTEEATKNALVLPFITALGYNVFDPTEVVPEFTADVGTKKGEKVDYAILMNGKPIILFECKWCGSDLEKEHASQLYRYFSVTDGRFGVLTNGIIYRFYSDLEKQNKMDDKPFFEFNMLDIDESLVEELKKFTKSSFNLDSILTTASELKYTKEIKKIIEEQTKDPSDEFVKFFASQVYSGRMTQPVREQFYQITKKALKQFINDKINERLKYALVEERVISEGEMIRNEPIEQIIIEKQPGEEIITTEEEYEGYYIVKTILRSFIDPKRVTIRDVKSYCNVLLDNNNRKPICRLYFNTSQKYLGLFDKNKNEQSVPINYIDDIYKYSDDLKCIVEYYDENFPAQELQGFRGTNVSSFELRGVKYEVDSWRNLLLKVCEIMQTSHKDEFEQVLSLTGRKRPYFTKDPDQLRSSERIKGTDIYVEINLSANTIVRLSKNIIILFGYNEEDLSVEIK</sequence>
<dbReference type="GO" id="GO:0009307">
    <property type="term" value="P:DNA restriction-modification system"/>
    <property type="evidence" value="ECO:0007669"/>
    <property type="project" value="UniProtKB-KW"/>
</dbReference>
<dbReference type="EMBL" id="CP003117">
    <property type="protein sequence ID" value="AET65302.1"/>
    <property type="molecule type" value="Genomic_DNA"/>
</dbReference>
<evidence type="ECO:0000259" key="1">
    <source>
        <dbReference type="Pfam" id="PF04313"/>
    </source>
</evidence>
<dbReference type="GO" id="GO:0005524">
    <property type="term" value="F:ATP binding"/>
    <property type="evidence" value="ECO:0007669"/>
    <property type="project" value="UniProtKB-KW"/>
</dbReference>
<evidence type="ECO:0000313" key="2">
    <source>
        <dbReference type="EMBL" id="AET65302.1"/>
    </source>
</evidence>
<organism evidence="2 3">
    <name type="scientific">Methanothrix harundinacea (strain 6Ac)</name>
    <name type="common">Methanosaeta harundinacea</name>
    <dbReference type="NCBI Taxonomy" id="1110509"/>
    <lineage>
        <taxon>Archaea</taxon>
        <taxon>Methanobacteriati</taxon>
        <taxon>Methanobacteriota</taxon>
        <taxon>Stenosarchaea group</taxon>
        <taxon>Methanomicrobia</taxon>
        <taxon>Methanotrichales</taxon>
        <taxon>Methanotrichaceae</taxon>
        <taxon>Methanothrix</taxon>
    </lineage>
</organism>
<accession>G7WQZ9</accession>
<dbReference type="InterPro" id="IPR007409">
    <property type="entry name" value="Restrct_endonuc_type1_HsdR_N"/>
</dbReference>
<proteinExistence type="predicted"/>
<protein>
    <recommendedName>
        <fullName evidence="1">Restriction endonuclease type I HsdR N-terminal domain-containing protein</fullName>
    </recommendedName>
</protein>
<dbReference type="HOGENOM" id="CLU_045501_0_0_2"/>
<dbReference type="GO" id="GO:0003677">
    <property type="term" value="F:DNA binding"/>
    <property type="evidence" value="ECO:0007669"/>
    <property type="project" value="UniProtKB-KW"/>
</dbReference>
<dbReference type="Gene3D" id="1.20.1380.10">
    <property type="entry name" value="Replication modulator SeqA, C-terminal DNA-binding domain"/>
    <property type="match status" value="1"/>
</dbReference>
<dbReference type="KEGG" id="mhi:Mhar_1946"/>
<dbReference type="AlphaFoldDB" id="G7WQZ9"/>
<dbReference type="OrthoDB" id="330911at2157"/>
<reference evidence="2 3" key="1">
    <citation type="journal article" date="2012" name="PLoS ONE">
        <title>The genome characteristics and predicted function of methyl-group oxidation pathway in the obligate aceticlastic methanogens, Methanosaeta spp.</title>
        <authorList>
            <person name="Zhu J."/>
            <person name="Zheng H."/>
            <person name="Ai G."/>
            <person name="Zhang G."/>
            <person name="Liu D."/>
            <person name="Liu X."/>
            <person name="Dong X."/>
        </authorList>
    </citation>
    <scope>NUCLEOTIDE SEQUENCE [LARGE SCALE GENOMIC DNA]</scope>
    <source>
        <strain evidence="2 3">6Ac</strain>
    </source>
</reference>
<dbReference type="Pfam" id="PF04313">
    <property type="entry name" value="HSDR_N"/>
    <property type="match status" value="1"/>
</dbReference>
<dbReference type="Proteomes" id="UP000005877">
    <property type="component" value="Chromosome"/>
</dbReference>
<dbReference type="PATRIC" id="fig|1110509.7.peg.2158"/>
<gene>
    <name evidence="2" type="ordered locus">Mhar_1946</name>
</gene>
<feature type="domain" description="Restriction endonuclease type I HsdR N-terminal" evidence="1">
    <location>
        <begin position="59"/>
        <end position="127"/>
    </location>
</feature>